<sequence>MRKFIRRHIFVKLLLPALFIAYMGSISLFPHSHIIDGCKIVHSHPFADDEHGHDAESARTILILSTFSIDGNILQGHLPSVFLPLCGFLSAPSVQDGSAQCHIQTENRRGPPATV</sequence>
<evidence type="ECO:0000313" key="2">
    <source>
        <dbReference type="EMBL" id="HIZ85580.1"/>
    </source>
</evidence>
<organism evidence="2 3">
    <name type="scientific">Candidatus Coprenecus stercoravium</name>
    <dbReference type="NCBI Taxonomy" id="2840735"/>
    <lineage>
        <taxon>Bacteria</taxon>
        <taxon>Pseudomonadati</taxon>
        <taxon>Bacteroidota</taxon>
        <taxon>Bacteroidia</taxon>
        <taxon>Bacteroidales</taxon>
        <taxon>Rikenellaceae</taxon>
        <taxon>Rikenellaceae incertae sedis</taxon>
        <taxon>Candidatus Coprenecus</taxon>
    </lineage>
</organism>
<feature type="transmembrane region" description="Helical" evidence="1">
    <location>
        <begin position="9"/>
        <end position="29"/>
    </location>
</feature>
<dbReference type="Proteomes" id="UP000824115">
    <property type="component" value="Unassembled WGS sequence"/>
</dbReference>
<gene>
    <name evidence="2" type="ORF">IAC04_03720</name>
</gene>
<keyword evidence="1" id="KW-1133">Transmembrane helix</keyword>
<reference evidence="2" key="1">
    <citation type="journal article" date="2021" name="PeerJ">
        <title>Extensive microbial diversity within the chicken gut microbiome revealed by metagenomics and culture.</title>
        <authorList>
            <person name="Gilroy R."/>
            <person name="Ravi A."/>
            <person name="Getino M."/>
            <person name="Pursley I."/>
            <person name="Horton D.L."/>
            <person name="Alikhan N.F."/>
            <person name="Baker D."/>
            <person name="Gharbi K."/>
            <person name="Hall N."/>
            <person name="Watson M."/>
            <person name="Adriaenssens E.M."/>
            <person name="Foster-Nyarko E."/>
            <person name="Jarju S."/>
            <person name="Secka A."/>
            <person name="Antonio M."/>
            <person name="Oren A."/>
            <person name="Chaudhuri R.R."/>
            <person name="La Ragione R."/>
            <person name="Hildebrand F."/>
            <person name="Pallen M.J."/>
        </authorList>
    </citation>
    <scope>NUCLEOTIDE SEQUENCE</scope>
    <source>
        <strain evidence="2">Gambia16-554</strain>
    </source>
</reference>
<dbReference type="EMBL" id="DXAW01000073">
    <property type="protein sequence ID" value="HIZ85580.1"/>
    <property type="molecule type" value="Genomic_DNA"/>
</dbReference>
<name>A0A9D2K9V2_9BACT</name>
<accession>A0A9D2K9V2</accession>
<keyword evidence="1" id="KW-0472">Membrane</keyword>
<protein>
    <submittedName>
        <fullName evidence="2">Uncharacterized protein</fullName>
    </submittedName>
</protein>
<proteinExistence type="predicted"/>
<evidence type="ECO:0000313" key="3">
    <source>
        <dbReference type="Proteomes" id="UP000824115"/>
    </source>
</evidence>
<comment type="caution">
    <text evidence="2">The sequence shown here is derived from an EMBL/GenBank/DDBJ whole genome shotgun (WGS) entry which is preliminary data.</text>
</comment>
<reference evidence="2" key="2">
    <citation type="submission" date="2021-04" db="EMBL/GenBank/DDBJ databases">
        <authorList>
            <person name="Gilroy R."/>
        </authorList>
    </citation>
    <scope>NUCLEOTIDE SEQUENCE</scope>
    <source>
        <strain evidence="2">Gambia16-554</strain>
    </source>
</reference>
<dbReference type="AlphaFoldDB" id="A0A9D2K9V2"/>
<evidence type="ECO:0000256" key="1">
    <source>
        <dbReference type="SAM" id="Phobius"/>
    </source>
</evidence>
<keyword evidence="1" id="KW-0812">Transmembrane</keyword>